<dbReference type="OrthoDB" id="396160at2"/>
<dbReference type="Gene3D" id="1.10.3210.10">
    <property type="entry name" value="Hypothetical protein af1432"/>
    <property type="match status" value="1"/>
</dbReference>
<sequence length="320" mass="37714">MQLVYFSTYSIVYPEVLKTLTQNFEIDTIVYYKKELSSEKLLFTKKELKLFLKLLNPSITLEFQEIPSKTDLLDPESYGDYIESLLNSFPKDTIYFIETQEINHMKWKLERLSNSHTFILFTNKHKKYLNLSLGGQNWKRVEMALIEIEKALSKALKRIYKEQTISRFDHTLRVIEFAEQISKWASLDEKTRANLLLSCAYHDFAKNWSKTKLIRYGRKIYSKPREELIKECWNLHGPVAKYYLSRTNTLDDSILTAIEHHTKPIASLDIVGKVLVIADKLEPKKKGSYPSELYDSFLTQLKERKIDEVFKYLLENPLKS</sequence>
<evidence type="ECO:0000259" key="1">
    <source>
        <dbReference type="Pfam" id="PF01966"/>
    </source>
</evidence>
<dbReference type="PANTHER" id="PTHR35795:SF1">
    <property type="entry name" value="BIS(5'-NUCLEOSYL)-TETRAPHOSPHATASE, SYMMETRICAL"/>
    <property type="match status" value="1"/>
</dbReference>
<dbReference type="PANTHER" id="PTHR35795">
    <property type="entry name" value="SLR1885 PROTEIN"/>
    <property type="match status" value="1"/>
</dbReference>
<protein>
    <submittedName>
        <fullName evidence="2">Metal dependent phosphohydrolase</fullName>
    </submittedName>
</protein>
<dbReference type="HOGENOM" id="CLU_868266_0_0_14"/>
<dbReference type="GO" id="GO:0016787">
    <property type="term" value="F:hydrolase activity"/>
    <property type="evidence" value="ECO:0007669"/>
    <property type="project" value="UniProtKB-KW"/>
</dbReference>
<dbReference type="RefSeq" id="WP_014850141.1">
    <property type="nucleotide sequence ID" value="NC_018149.1"/>
</dbReference>
<dbReference type="KEGG" id="mwe:WEN_03265"/>
<gene>
    <name evidence="2" type="ordered locus">WEN_03265</name>
</gene>
<keyword evidence="3" id="KW-1185">Reference proteome</keyword>
<dbReference type="CDD" id="cd00077">
    <property type="entry name" value="HDc"/>
    <property type="match status" value="1"/>
</dbReference>
<accession>I6ZFN0</accession>
<dbReference type="Pfam" id="PF01966">
    <property type="entry name" value="HD"/>
    <property type="match status" value="1"/>
</dbReference>
<dbReference type="InterPro" id="IPR006674">
    <property type="entry name" value="HD_domain"/>
</dbReference>
<dbReference type="SUPFAM" id="SSF109604">
    <property type="entry name" value="HD-domain/PDEase-like"/>
    <property type="match status" value="1"/>
</dbReference>
<dbReference type="EMBL" id="CP003703">
    <property type="protein sequence ID" value="AFN65432.1"/>
    <property type="molecule type" value="Genomic_DNA"/>
</dbReference>
<dbReference type="STRING" id="1197325.WEN_03265"/>
<dbReference type="AlphaFoldDB" id="I6ZFN0"/>
<dbReference type="PATRIC" id="fig|1197325.3.peg.705"/>
<evidence type="ECO:0000313" key="2">
    <source>
        <dbReference type="EMBL" id="AFN65432.1"/>
    </source>
</evidence>
<name>I6ZFN0_MYCWM</name>
<reference evidence="2 3" key="1">
    <citation type="journal article" date="2012" name="J. Bacteriol.">
        <title>Complete genome sequence of Mycoplasma wenyonii strain Massachusetts.</title>
        <authorList>
            <person name="Dos Santos A.P."/>
            <person name="Guimaraes A.M."/>
            <person name="do Nascimento N.C."/>
            <person name="Sanmiguel P.J."/>
            <person name="Messick J.B."/>
        </authorList>
    </citation>
    <scope>NUCLEOTIDE SEQUENCE [LARGE SCALE GENOMIC DNA]</scope>
    <source>
        <strain evidence="2 3">Massachusetts</strain>
    </source>
</reference>
<keyword evidence="2" id="KW-0378">Hydrolase</keyword>
<feature type="domain" description="HD" evidence="1">
    <location>
        <begin position="167"/>
        <end position="282"/>
    </location>
</feature>
<organism evidence="2 3">
    <name type="scientific">Mycoplasma wenyonii (strain Massachusetts)</name>
    <name type="common">Eperythrozoon wenyonii</name>
    <dbReference type="NCBI Taxonomy" id="1197325"/>
    <lineage>
        <taxon>Bacteria</taxon>
        <taxon>Bacillati</taxon>
        <taxon>Mycoplasmatota</taxon>
        <taxon>Mollicutes</taxon>
        <taxon>Mycoplasmataceae</taxon>
        <taxon>Mycoplasma</taxon>
    </lineage>
</organism>
<dbReference type="InterPro" id="IPR051094">
    <property type="entry name" value="Diverse_Catalytic_Enzymes"/>
</dbReference>
<dbReference type="InterPro" id="IPR003607">
    <property type="entry name" value="HD/PDEase_dom"/>
</dbReference>
<dbReference type="Proteomes" id="UP000009005">
    <property type="component" value="Chromosome"/>
</dbReference>
<proteinExistence type="predicted"/>
<evidence type="ECO:0000313" key="3">
    <source>
        <dbReference type="Proteomes" id="UP000009005"/>
    </source>
</evidence>